<dbReference type="AlphaFoldDB" id="A0A2A9F7F1"/>
<dbReference type="EMBL" id="PDJK01000002">
    <property type="protein sequence ID" value="PFG47337.1"/>
    <property type="molecule type" value="Genomic_DNA"/>
</dbReference>
<dbReference type="PROSITE" id="PS51257">
    <property type="entry name" value="PROKAR_LIPOPROTEIN"/>
    <property type="match status" value="1"/>
</dbReference>
<feature type="chain" id="PRO_5038381191" evidence="2">
    <location>
        <begin position="18"/>
        <end position="214"/>
    </location>
</feature>
<gene>
    <name evidence="3" type="ORF">ATK36_2374</name>
</gene>
<proteinExistence type="predicted"/>
<comment type="caution">
    <text evidence="3">The sequence shown here is derived from an EMBL/GenBank/DDBJ whole genome shotgun (WGS) entry which is preliminary data.</text>
</comment>
<organism evidence="3 4">
    <name type="scientific">Amycolatopsis sulphurea</name>
    <dbReference type="NCBI Taxonomy" id="76022"/>
    <lineage>
        <taxon>Bacteria</taxon>
        <taxon>Bacillati</taxon>
        <taxon>Actinomycetota</taxon>
        <taxon>Actinomycetes</taxon>
        <taxon>Pseudonocardiales</taxon>
        <taxon>Pseudonocardiaceae</taxon>
        <taxon>Amycolatopsis</taxon>
    </lineage>
</organism>
<reference evidence="3 4" key="1">
    <citation type="submission" date="2017-10" db="EMBL/GenBank/DDBJ databases">
        <title>Sequencing the genomes of 1000 actinobacteria strains.</title>
        <authorList>
            <person name="Klenk H.-P."/>
        </authorList>
    </citation>
    <scope>NUCLEOTIDE SEQUENCE [LARGE SCALE GENOMIC DNA]</scope>
    <source>
        <strain evidence="3 4">DSM 46092</strain>
    </source>
</reference>
<evidence type="ECO:0000313" key="3">
    <source>
        <dbReference type="EMBL" id="PFG47337.1"/>
    </source>
</evidence>
<feature type="signal peptide" evidence="2">
    <location>
        <begin position="1"/>
        <end position="17"/>
    </location>
</feature>
<dbReference type="Pfam" id="PF12079">
    <property type="entry name" value="DUF3558"/>
    <property type="match status" value="1"/>
</dbReference>
<feature type="region of interest" description="Disordered" evidence="1">
    <location>
        <begin position="33"/>
        <end position="68"/>
    </location>
</feature>
<evidence type="ECO:0000256" key="1">
    <source>
        <dbReference type="SAM" id="MobiDB-lite"/>
    </source>
</evidence>
<sequence>MKRVAAVLAGAAFFALAGCSGMVLGKAEPVAQTGSALPSGSAVPENPSEQQVPGEGVPKVEHPIDTTRSSRLPCTALTARQITNLLGDAAPATPGLDRPGGPACYWGGDAAHGNASVDVKFPDIDKLGLTSVYQAAGGAYGFFRPLDPVNGYPIAAYGDRDTRSIGECHVALGVSDQQTVDISARQSQKNIGKKDPCDSARGIAEMVLSNIREG</sequence>
<accession>A0A2A9F7F1</accession>
<protein>
    <submittedName>
        <fullName evidence="3">Uncharacterized protein DUF3558</fullName>
    </submittedName>
</protein>
<keyword evidence="4" id="KW-1185">Reference proteome</keyword>
<evidence type="ECO:0000313" key="4">
    <source>
        <dbReference type="Proteomes" id="UP000243542"/>
    </source>
</evidence>
<keyword evidence="2" id="KW-0732">Signal</keyword>
<name>A0A2A9F7F1_9PSEU</name>
<evidence type="ECO:0000256" key="2">
    <source>
        <dbReference type="SAM" id="SignalP"/>
    </source>
</evidence>
<dbReference type="Proteomes" id="UP000243542">
    <property type="component" value="Unassembled WGS sequence"/>
</dbReference>
<dbReference type="InterPro" id="IPR024520">
    <property type="entry name" value="DUF3558"/>
</dbReference>